<reference evidence="1" key="1">
    <citation type="submission" date="2019-08" db="EMBL/GenBank/DDBJ databases">
        <authorList>
            <person name="Kucharzyk K."/>
            <person name="Murdoch R.W."/>
            <person name="Higgins S."/>
            <person name="Loffler F."/>
        </authorList>
    </citation>
    <scope>NUCLEOTIDE SEQUENCE</scope>
</reference>
<protein>
    <submittedName>
        <fullName evidence="1">Uncharacterized protein</fullName>
    </submittedName>
</protein>
<dbReference type="AlphaFoldDB" id="A0A644YMB1"/>
<dbReference type="EMBL" id="VSSQ01004942">
    <property type="protein sequence ID" value="MPM27244.1"/>
    <property type="molecule type" value="Genomic_DNA"/>
</dbReference>
<name>A0A644YMB1_9ZZZZ</name>
<organism evidence="1">
    <name type="scientific">bioreactor metagenome</name>
    <dbReference type="NCBI Taxonomy" id="1076179"/>
    <lineage>
        <taxon>unclassified sequences</taxon>
        <taxon>metagenomes</taxon>
        <taxon>ecological metagenomes</taxon>
    </lineage>
</organism>
<gene>
    <name evidence="1" type="ORF">SDC9_73754</name>
</gene>
<proteinExistence type="predicted"/>
<comment type="caution">
    <text evidence="1">The sequence shown here is derived from an EMBL/GenBank/DDBJ whole genome shotgun (WGS) entry which is preliminary data.</text>
</comment>
<sequence>MNNMEKVQKYIEKRIRETGIGILTLEELNGFLAEWMQIENSRPLEHFEGYSPSEMQLIMYNLFGENCPIQFADFVDKDCDSVPLFRQVKMLLEIIEKEENLKLTQTGNLPPRIVKEISSVGAIDPYIQSGIINLRTEKDSIFVQMARIAAQLMRATKKRGNSLSLTKNGKELLKNKRKLLSSILTVMFTKYNLAYFDRYSSENIGLVGIGFNLVLLNRYGKEAQRDTFYSNKYFKAFPLLLEEATERYRPREEEAANCYSTRIFDTLLYYLGLVTIEEMNKYKPDHTKLIRRTDLFEILFKVKHAN</sequence>
<accession>A0A644YMB1</accession>
<evidence type="ECO:0000313" key="1">
    <source>
        <dbReference type="EMBL" id="MPM27244.1"/>
    </source>
</evidence>